<keyword evidence="2" id="KW-1133">Transmembrane helix</keyword>
<proteinExistence type="predicted"/>
<name>A0A2T0S4A6_9ACTN</name>
<keyword evidence="4" id="KW-1185">Reference proteome</keyword>
<dbReference type="RefSeq" id="WP_106127683.1">
    <property type="nucleotide sequence ID" value="NZ_PVZG01000008.1"/>
</dbReference>
<gene>
    <name evidence="3" type="ORF">CLV70_10814</name>
</gene>
<evidence type="ECO:0000256" key="1">
    <source>
        <dbReference type="SAM" id="MobiDB-lite"/>
    </source>
</evidence>
<keyword evidence="2" id="KW-0472">Membrane</keyword>
<keyword evidence="2" id="KW-0812">Transmembrane</keyword>
<accession>A0A2T0S4A6</accession>
<sequence length="147" mass="15623">MTLEAPAPAPPAETPKPPRPGLERLITAGGLVVAVLATILSALFELFMTPLRIGGVPICVAIVLAAVANYAISWFAVTTVGRRWAVAPPWAVWTMIMFFAAGSRTTEGDYLVSGKDWVALVMILVGSLTFAVFTYRAILARPVAGRP</sequence>
<evidence type="ECO:0000256" key="2">
    <source>
        <dbReference type="SAM" id="Phobius"/>
    </source>
</evidence>
<feature type="transmembrane region" description="Helical" evidence="2">
    <location>
        <begin position="117"/>
        <end position="138"/>
    </location>
</feature>
<comment type="caution">
    <text evidence="3">The sequence shown here is derived from an EMBL/GenBank/DDBJ whole genome shotgun (WGS) entry which is preliminary data.</text>
</comment>
<protein>
    <submittedName>
        <fullName evidence="3">Uncharacterized protein</fullName>
    </submittedName>
</protein>
<feature type="region of interest" description="Disordered" evidence="1">
    <location>
        <begin position="1"/>
        <end position="20"/>
    </location>
</feature>
<reference evidence="3 4" key="1">
    <citation type="submission" date="2018-03" db="EMBL/GenBank/DDBJ databases">
        <title>Genomic Encyclopedia of Archaeal and Bacterial Type Strains, Phase II (KMG-II): from individual species to whole genera.</title>
        <authorList>
            <person name="Goeker M."/>
        </authorList>
    </citation>
    <scope>NUCLEOTIDE SEQUENCE [LARGE SCALE GENOMIC DNA]</scope>
    <source>
        <strain evidence="3 4">DSM 45348</strain>
    </source>
</reference>
<evidence type="ECO:0000313" key="4">
    <source>
        <dbReference type="Proteomes" id="UP000239209"/>
    </source>
</evidence>
<organism evidence="3 4">
    <name type="scientific">Pseudosporangium ferrugineum</name>
    <dbReference type="NCBI Taxonomy" id="439699"/>
    <lineage>
        <taxon>Bacteria</taxon>
        <taxon>Bacillati</taxon>
        <taxon>Actinomycetota</taxon>
        <taxon>Actinomycetes</taxon>
        <taxon>Micromonosporales</taxon>
        <taxon>Micromonosporaceae</taxon>
        <taxon>Pseudosporangium</taxon>
    </lineage>
</organism>
<dbReference type="EMBL" id="PVZG01000008">
    <property type="protein sequence ID" value="PRY28222.1"/>
    <property type="molecule type" value="Genomic_DNA"/>
</dbReference>
<feature type="transmembrane region" description="Helical" evidence="2">
    <location>
        <begin position="53"/>
        <end position="72"/>
    </location>
</feature>
<evidence type="ECO:0000313" key="3">
    <source>
        <dbReference type="EMBL" id="PRY28222.1"/>
    </source>
</evidence>
<feature type="compositionally biased region" description="Pro residues" evidence="1">
    <location>
        <begin position="7"/>
        <end position="20"/>
    </location>
</feature>
<dbReference type="Proteomes" id="UP000239209">
    <property type="component" value="Unassembled WGS sequence"/>
</dbReference>
<dbReference type="OrthoDB" id="3404564at2"/>
<feature type="transmembrane region" description="Helical" evidence="2">
    <location>
        <begin position="84"/>
        <end position="102"/>
    </location>
</feature>
<feature type="transmembrane region" description="Helical" evidence="2">
    <location>
        <begin position="25"/>
        <end position="47"/>
    </location>
</feature>
<dbReference type="AlphaFoldDB" id="A0A2T0S4A6"/>